<dbReference type="PANTHER" id="PTHR23517">
    <property type="entry name" value="RESISTANCE PROTEIN MDTM, PUTATIVE-RELATED-RELATED"/>
    <property type="match status" value="1"/>
</dbReference>
<dbReference type="InterPro" id="IPR020846">
    <property type="entry name" value="MFS_dom"/>
</dbReference>
<dbReference type="Proteomes" id="UP000612585">
    <property type="component" value="Unassembled WGS sequence"/>
</dbReference>
<feature type="transmembrane region" description="Helical" evidence="7">
    <location>
        <begin position="100"/>
        <end position="121"/>
    </location>
</feature>
<dbReference type="Gene3D" id="1.20.1250.20">
    <property type="entry name" value="MFS general substrate transporter like domains"/>
    <property type="match status" value="1"/>
</dbReference>
<evidence type="ECO:0000259" key="8">
    <source>
        <dbReference type="PROSITE" id="PS50850"/>
    </source>
</evidence>
<reference evidence="9" key="1">
    <citation type="submission" date="2021-01" db="EMBL/GenBank/DDBJ databases">
        <title>Whole genome shotgun sequence of Virgisporangium aurantiacum NBRC 16421.</title>
        <authorList>
            <person name="Komaki H."/>
            <person name="Tamura T."/>
        </authorList>
    </citation>
    <scope>NUCLEOTIDE SEQUENCE</scope>
    <source>
        <strain evidence="9">NBRC 16421</strain>
    </source>
</reference>
<dbReference type="PROSITE" id="PS50850">
    <property type="entry name" value="MFS"/>
    <property type="match status" value="1"/>
</dbReference>
<feature type="transmembrane region" description="Helical" evidence="7">
    <location>
        <begin position="165"/>
        <end position="183"/>
    </location>
</feature>
<evidence type="ECO:0000256" key="7">
    <source>
        <dbReference type="SAM" id="Phobius"/>
    </source>
</evidence>
<feature type="transmembrane region" description="Helical" evidence="7">
    <location>
        <begin position="282"/>
        <end position="315"/>
    </location>
</feature>
<dbReference type="EMBL" id="BOPG01000017">
    <property type="protein sequence ID" value="GIJ55364.1"/>
    <property type="molecule type" value="Genomic_DNA"/>
</dbReference>
<evidence type="ECO:0000256" key="2">
    <source>
        <dbReference type="ARBA" id="ARBA00022448"/>
    </source>
</evidence>
<dbReference type="Pfam" id="PF07690">
    <property type="entry name" value="MFS_1"/>
    <property type="match status" value="1"/>
</dbReference>
<evidence type="ECO:0000313" key="9">
    <source>
        <dbReference type="EMBL" id="GIJ55364.1"/>
    </source>
</evidence>
<feature type="transmembrane region" description="Helical" evidence="7">
    <location>
        <begin position="367"/>
        <end position="389"/>
    </location>
</feature>
<name>A0A8J3Z135_9ACTN</name>
<dbReference type="PANTHER" id="PTHR23517:SF2">
    <property type="entry name" value="MULTIDRUG RESISTANCE PROTEIN MDTH"/>
    <property type="match status" value="1"/>
</dbReference>
<feature type="domain" description="Major facilitator superfamily (MFS) profile" evidence="8">
    <location>
        <begin position="9"/>
        <end position="397"/>
    </location>
</feature>
<keyword evidence="3" id="KW-1003">Cell membrane</keyword>
<protein>
    <submittedName>
        <fullName evidence="9">MFS transporter</fullName>
    </submittedName>
</protein>
<feature type="transmembrane region" description="Helical" evidence="7">
    <location>
        <begin position="76"/>
        <end position="94"/>
    </location>
</feature>
<evidence type="ECO:0000256" key="5">
    <source>
        <dbReference type="ARBA" id="ARBA00022989"/>
    </source>
</evidence>
<comment type="subcellular location">
    <subcellularLocation>
        <location evidence="1">Cell membrane</location>
        <topology evidence="1">Multi-pass membrane protein</topology>
    </subcellularLocation>
</comment>
<keyword evidence="10" id="KW-1185">Reference proteome</keyword>
<feature type="transmembrane region" description="Helical" evidence="7">
    <location>
        <begin position="243"/>
        <end position="262"/>
    </location>
</feature>
<dbReference type="RefSeq" id="WP_203992066.1">
    <property type="nucleotide sequence ID" value="NZ_BOPG01000017.1"/>
</dbReference>
<evidence type="ECO:0000256" key="4">
    <source>
        <dbReference type="ARBA" id="ARBA00022692"/>
    </source>
</evidence>
<dbReference type="SUPFAM" id="SSF103473">
    <property type="entry name" value="MFS general substrate transporter"/>
    <property type="match status" value="1"/>
</dbReference>
<sequence>MRFLPPPGPPRVLALAQLANSIGDGAFYATSALFFTRIVGLSATQVGLALTIAWATGMLAGVPLGMAADRWGARRVAVLLAVATAGMLSAFLVVRAFPLFLLVACLYAAGQGGLGAARQALLAELVPATQRVAVRAHMQSTVNLGLAVGAGVGGLALTVDNASAYLTVFAVDAVTFLLSALVLRRLPAVRISHRPAGVQPGPRLAVLRDRPYAVLTLLNAVMYLNMPVLSLGLPLWIVERTDAPPVMAALVLVLNMLTVVLFQVRVARMVHDLRSAARTAGLAGWVLLAACAVYGVSGGSIGAVGAVAVLLLAAAVQVFGEMMHGAASWEVGFALAPAGRQGQYQGFYGMAPQIARMLGPVVVTTLLIGWGMPGWLVLGALFLVAGLLVRPAVRWAERRSVAGQDASEPVAAPAVSVPAVSAPAVSAPAVSVPAVSEPVAAPAAPESASLCTA</sequence>
<dbReference type="InterPro" id="IPR001958">
    <property type="entry name" value="Tet-R_TetA/multi-R_MdtG-like"/>
</dbReference>
<feature type="transmembrane region" description="Helical" evidence="7">
    <location>
        <begin position="212"/>
        <end position="237"/>
    </location>
</feature>
<dbReference type="InterPro" id="IPR036259">
    <property type="entry name" value="MFS_trans_sf"/>
</dbReference>
<dbReference type="GO" id="GO:0005886">
    <property type="term" value="C:plasma membrane"/>
    <property type="evidence" value="ECO:0007669"/>
    <property type="project" value="UniProtKB-SubCell"/>
</dbReference>
<gene>
    <name evidence="9" type="ORF">Vau01_028800</name>
</gene>
<keyword evidence="6 7" id="KW-0472">Membrane</keyword>
<keyword evidence="5 7" id="KW-1133">Transmembrane helix</keyword>
<evidence type="ECO:0000313" key="10">
    <source>
        <dbReference type="Proteomes" id="UP000612585"/>
    </source>
</evidence>
<dbReference type="GO" id="GO:0022857">
    <property type="term" value="F:transmembrane transporter activity"/>
    <property type="evidence" value="ECO:0007669"/>
    <property type="project" value="InterPro"/>
</dbReference>
<dbReference type="AlphaFoldDB" id="A0A8J3Z135"/>
<evidence type="ECO:0000256" key="6">
    <source>
        <dbReference type="ARBA" id="ARBA00023136"/>
    </source>
</evidence>
<dbReference type="InterPro" id="IPR050171">
    <property type="entry name" value="MFS_Transporters"/>
</dbReference>
<keyword evidence="2" id="KW-0813">Transport</keyword>
<comment type="caution">
    <text evidence="9">The sequence shown here is derived from an EMBL/GenBank/DDBJ whole genome shotgun (WGS) entry which is preliminary data.</text>
</comment>
<evidence type="ECO:0000256" key="3">
    <source>
        <dbReference type="ARBA" id="ARBA00022475"/>
    </source>
</evidence>
<keyword evidence="4 7" id="KW-0812">Transmembrane</keyword>
<accession>A0A8J3Z135</accession>
<organism evidence="9 10">
    <name type="scientific">Virgisporangium aurantiacum</name>
    <dbReference type="NCBI Taxonomy" id="175570"/>
    <lineage>
        <taxon>Bacteria</taxon>
        <taxon>Bacillati</taxon>
        <taxon>Actinomycetota</taxon>
        <taxon>Actinomycetes</taxon>
        <taxon>Micromonosporales</taxon>
        <taxon>Micromonosporaceae</taxon>
        <taxon>Virgisporangium</taxon>
    </lineage>
</organism>
<proteinExistence type="predicted"/>
<evidence type="ECO:0000256" key="1">
    <source>
        <dbReference type="ARBA" id="ARBA00004651"/>
    </source>
</evidence>
<feature type="transmembrane region" description="Helical" evidence="7">
    <location>
        <begin position="142"/>
        <end position="159"/>
    </location>
</feature>
<dbReference type="InterPro" id="IPR011701">
    <property type="entry name" value="MFS"/>
</dbReference>
<dbReference type="PRINTS" id="PR01035">
    <property type="entry name" value="TCRTETA"/>
</dbReference>